<comment type="subcellular location">
    <subcellularLocation>
        <location evidence="1">Cell membrane</location>
        <topology evidence="1">Multi-pass membrane protein</topology>
    </subcellularLocation>
</comment>
<evidence type="ECO:0000256" key="2">
    <source>
        <dbReference type="ARBA" id="ARBA00022692"/>
    </source>
</evidence>
<dbReference type="PROSITE" id="PS50850">
    <property type="entry name" value="MFS"/>
    <property type="match status" value="1"/>
</dbReference>
<reference evidence="8" key="1">
    <citation type="submission" date="2021-03" db="EMBL/GenBank/DDBJ databases">
        <title>Whole genome sequence of Streptomyces bomunensis MMS17-BM035.</title>
        <authorList>
            <person name="Lee J.H."/>
        </authorList>
    </citation>
    <scope>NUCLEOTIDE SEQUENCE</scope>
    <source>
        <strain evidence="8">MMS17-BM035</strain>
    </source>
</reference>
<dbReference type="EMBL" id="JAGIQL010000038">
    <property type="protein sequence ID" value="MBP0458296.1"/>
    <property type="molecule type" value="Genomic_DNA"/>
</dbReference>
<dbReference type="PANTHER" id="PTHR42718:SF49">
    <property type="entry name" value="EXPORT PROTEIN"/>
    <property type="match status" value="1"/>
</dbReference>
<feature type="transmembrane region" description="Helical" evidence="6">
    <location>
        <begin position="272"/>
        <end position="291"/>
    </location>
</feature>
<dbReference type="GO" id="GO:0022857">
    <property type="term" value="F:transmembrane transporter activity"/>
    <property type="evidence" value="ECO:0007669"/>
    <property type="project" value="InterPro"/>
</dbReference>
<dbReference type="Proteomes" id="UP000670475">
    <property type="component" value="Unassembled WGS sequence"/>
</dbReference>
<dbReference type="Gene3D" id="1.20.1250.20">
    <property type="entry name" value="MFS general substrate transporter like domains"/>
    <property type="match status" value="1"/>
</dbReference>
<name>A0A940MFN0_9ACTN</name>
<feature type="transmembrane region" description="Helical" evidence="6">
    <location>
        <begin position="229"/>
        <end position="251"/>
    </location>
</feature>
<feature type="transmembrane region" description="Helical" evidence="6">
    <location>
        <begin position="203"/>
        <end position="223"/>
    </location>
</feature>
<evidence type="ECO:0000256" key="3">
    <source>
        <dbReference type="ARBA" id="ARBA00022989"/>
    </source>
</evidence>
<gene>
    <name evidence="8" type="ORF">JFN87_12395</name>
</gene>
<evidence type="ECO:0000256" key="6">
    <source>
        <dbReference type="SAM" id="Phobius"/>
    </source>
</evidence>
<keyword evidence="3 6" id="KW-1133">Transmembrane helix</keyword>
<keyword evidence="9" id="KW-1185">Reference proteome</keyword>
<dbReference type="SUPFAM" id="SSF103473">
    <property type="entry name" value="MFS general substrate transporter"/>
    <property type="match status" value="1"/>
</dbReference>
<feature type="transmembrane region" description="Helical" evidence="6">
    <location>
        <begin position="364"/>
        <end position="389"/>
    </location>
</feature>
<dbReference type="AlphaFoldDB" id="A0A940MFN0"/>
<keyword evidence="2 6" id="KW-0812">Transmembrane</keyword>
<evidence type="ECO:0000256" key="4">
    <source>
        <dbReference type="ARBA" id="ARBA00023136"/>
    </source>
</evidence>
<dbReference type="RefSeq" id="WP_209340055.1">
    <property type="nucleotide sequence ID" value="NZ_JAGIQL010000038.1"/>
</dbReference>
<feature type="domain" description="Major facilitator superfamily (MFS) profile" evidence="7">
    <location>
        <begin position="17"/>
        <end position="458"/>
    </location>
</feature>
<accession>A0A940MFN0</accession>
<keyword evidence="5" id="KW-0046">Antibiotic resistance</keyword>
<evidence type="ECO:0000256" key="5">
    <source>
        <dbReference type="ARBA" id="ARBA00023251"/>
    </source>
</evidence>
<feature type="transmembrane region" description="Helical" evidence="6">
    <location>
        <begin position="303"/>
        <end position="327"/>
    </location>
</feature>
<proteinExistence type="predicted"/>
<evidence type="ECO:0000256" key="1">
    <source>
        <dbReference type="ARBA" id="ARBA00004651"/>
    </source>
</evidence>
<dbReference type="Pfam" id="PF07690">
    <property type="entry name" value="MFS_1"/>
    <property type="match status" value="1"/>
</dbReference>
<organism evidence="8 9">
    <name type="scientific">Streptomyces montanisoli</name>
    <dbReference type="NCBI Taxonomy" id="2798581"/>
    <lineage>
        <taxon>Bacteria</taxon>
        <taxon>Bacillati</taxon>
        <taxon>Actinomycetota</taxon>
        <taxon>Actinomycetes</taxon>
        <taxon>Kitasatosporales</taxon>
        <taxon>Streptomycetaceae</taxon>
        <taxon>Streptomyces</taxon>
    </lineage>
</organism>
<evidence type="ECO:0000313" key="8">
    <source>
        <dbReference type="EMBL" id="MBP0458296.1"/>
    </source>
</evidence>
<dbReference type="GO" id="GO:0046677">
    <property type="term" value="P:response to antibiotic"/>
    <property type="evidence" value="ECO:0007669"/>
    <property type="project" value="UniProtKB-KW"/>
</dbReference>
<feature type="transmembrane region" description="Helical" evidence="6">
    <location>
        <begin position="52"/>
        <end position="71"/>
    </location>
</feature>
<protein>
    <submittedName>
        <fullName evidence="8">MFS transporter</fullName>
    </submittedName>
</protein>
<feature type="transmembrane region" description="Helical" evidence="6">
    <location>
        <begin position="339"/>
        <end position="358"/>
    </location>
</feature>
<dbReference type="InterPro" id="IPR020846">
    <property type="entry name" value="MFS_dom"/>
</dbReference>
<feature type="transmembrane region" description="Helical" evidence="6">
    <location>
        <begin position="170"/>
        <end position="191"/>
    </location>
</feature>
<dbReference type="InterPro" id="IPR011701">
    <property type="entry name" value="MFS"/>
</dbReference>
<dbReference type="GO" id="GO:0005886">
    <property type="term" value="C:plasma membrane"/>
    <property type="evidence" value="ECO:0007669"/>
    <property type="project" value="UniProtKB-SubCell"/>
</dbReference>
<dbReference type="InterPro" id="IPR036259">
    <property type="entry name" value="MFS_trans_sf"/>
</dbReference>
<keyword evidence="4 6" id="KW-0472">Membrane</keyword>
<sequence>MAGTERTAHAAAHARGTVVALAVADISFAYQQTAVVPVIPDIEKAVHLSQTWGAWLLSGYLLVATVSTPLLGRLADRRGRRRMLLLGLVVFLAGSVGAACAPNAAVLIVFRALQGVGGAVFPLSLSIAREELPKERVGGATGTLTAAFGIGTALGFATSGALSSAVSWRLVFAVGAAMVALALPLVVRWVPSRPGPSSGAVDLRGAGLLGACLALLLVALTLAPQQSGAGWAVPGGLLAVSFLAGVAWLRHERRAPAPLVDLWTLRSPTEKWTNAITVGVGYALFGVYYLVPQFVQDPTHGFAAGTAVVGLFLLPAAVGQLLASAFATRIRGRGTTRRPLAAGMAALALGSAGFATLGRDSVPVFLAAGFVLGCGAGLAISATSTLASLGADEEHAAVATAVNSTVRRVGGGLGSQVSAGILVLTGRGTGSWVLAFAIAAAVCALCVVPAGRMPLKAGGSTREDS</sequence>
<feature type="transmembrane region" description="Helical" evidence="6">
    <location>
        <begin position="432"/>
        <end position="451"/>
    </location>
</feature>
<comment type="caution">
    <text evidence="8">The sequence shown here is derived from an EMBL/GenBank/DDBJ whole genome shotgun (WGS) entry which is preliminary data.</text>
</comment>
<evidence type="ECO:0000259" key="7">
    <source>
        <dbReference type="PROSITE" id="PS50850"/>
    </source>
</evidence>
<feature type="transmembrane region" description="Helical" evidence="6">
    <location>
        <begin position="83"/>
        <end position="99"/>
    </location>
</feature>
<feature type="transmembrane region" description="Helical" evidence="6">
    <location>
        <begin position="105"/>
        <end position="125"/>
    </location>
</feature>
<dbReference type="PANTHER" id="PTHR42718">
    <property type="entry name" value="MAJOR FACILITATOR SUPERFAMILY MULTIDRUG TRANSPORTER MFSC"/>
    <property type="match status" value="1"/>
</dbReference>
<feature type="transmembrane region" description="Helical" evidence="6">
    <location>
        <begin position="137"/>
        <end position="158"/>
    </location>
</feature>
<evidence type="ECO:0000313" key="9">
    <source>
        <dbReference type="Proteomes" id="UP000670475"/>
    </source>
</evidence>
<dbReference type="Gene3D" id="1.20.1720.10">
    <property type="entry name" value="Multidrug resistance protein D"/>
    <property type="match status" value="1"/>
</dbReference>